<dbReference type="AlphaFoldDB" id="A0A5J4PDH8"/>
<sequence>MTQPKANMYIHLFIPLLEKTLKRLGELPTRKASLVAE</sequence>
<protein>
    <submittedName>
        <fullName evidence="1">Uncharacterized protein</fullName>
    </submittedName>
</protein>
<evidence type="ECO:0000313" key="1">
    <source>
        <dbReference type="EMBL" id="KAA6307516.1"/>
    </source>
</evidence>
<reference evidence="1" key="1">
    <citation type="submission" date="2019-03" db="EMBL/GenBank/DDBJ databases">
        <title>Single cell metagenomics reveals metabolic interactions within the superorganism composed of flagellate Streblomastix strix and complex community of Bacteroidetes bacteria on its surface.</title>
        <authorList>
            <person name="Treitli S.C."/>
            <person name="Kolisko M."/>
            <person name="Husnik F."/>
            <person name="Keeling P."/>
            <person name="Hampl V."/>
        </authorList>
    </citation>
    <scope>NUCLEOTIDE SEQUENCE</scope>
    <source>
        <strain evidence="1">STM</strain>
    </source>
</reference>
<comment type="caution">
    <text evidence="1">The sequence shown here is derived from an EMBL/GenBank/DDBJ whole genome shotgun (WGS) entry which is preliminary data.</text>
</comment>
<proteinExistence type="predicted"/>
<gene>
    <name evidence="1" type="ORF">EZS27_040813</name>
</gene>
<feature type="non-terminal residue" evidence="1">
    <location>
        <position position="37"/>
    </location>
</feature>
<organism evidence="1">
    <name type="scientific">termite gut metagenome</name>
    <dbReference type="NCBI Taxonomy" id="433724"/>
    <lineage>
        <taxon>unclassified sequences</taxon>
        <taxon>metagenomes</taxon>
        <taxon>organismal metagenomes</taxon>
    </lineage>
</organism>
<name>A0A5J4PDH8_9ZZZZ</name>
<dbReference type="EMBL" id="SNRY01009113">
    <property type="protein sequence ID" value="KAA6307516.1"/>
    <property type="molecule type" value="Genomic_DNA"/>
</dbReference>
<accession>A0A5J4PDH8</accession>